<proteinExistence type="predicted"/>
<dbReference type="EMBL" id="OZ037949">
    <property type="protein sequence ID" value="CAL1712071.1"/>
    <property type="molecule type" value="Genomic_DNA"/>
</dbReference>
<dbReference type="PANTHER" id="PTHR44329:SF214">
    <property type="entry name" value="PROTEIN KINASE DOMAIN-CONTAINING PROTEIN"/>
    <property type="match status" value="1"/>
</dbReference>
<feature type="domain" description="Protein kinase" evidence="1">
    <location>
        <begin position="368"/>
        <end position="645"/>
    </location>
</feature>
<dbReference type="PROSITE" id="PS50011">
    <property type="entry name" value="PROTEIN_KINASE_DOM"/>
    <property type="match status" value="1"/>
</dbReference>
<dbReference type="Proteomes" id="UP001497453">
    <property type="component" value="Chromosome 6"/>
</dbReference>
<keyword evidence="3" id="KW-1185">Reference proteome</keyword>
<reference evidence="3" key="1">
    <citation type="submission" date="2024-04" db="EMBL/GenBank/DDBJ databases">
        <authorList>
            <person name="Shaw F."/>
            <person name="Minotto A."/>
        </authorList>
    </citation>
    <scope>NUCLEOTIDE SEQUENCE [LARGE SCALE GENOMIC DNA]</scope>
</reference>
<dbReference type="InterPro" id="IPR001245">
    <property type="entry name" value="Ser-Thr/Tyr_kinase_cat_dom"/>
</dbReference>
<dbReference type="InterPro" id="IPR051681">
    <property type="entry name" value="Ser/Thr_Kinases-Pseudokinases"/>
</dbReference>
<evidence type="ECO:0000259" key="1">
    <source>
        <dbReference type="PROSITE" id="PS50011"/>
    </source>
</evidence>
<evidence type="ECO:0000313" key="2">
    <source>
        <dbReference type="EMBL" id="CAL1712071.1"/>
    </source>
</evidence>
<dbReference type="InterPro" id="IPR000719">
    <property type="entry name" value="Prot_kinase_dom"/>
</dbReference>
<organism evidence="2 3">
    <name type="scientific">Somion occarium</name>
    <dbReference type="NCBI Taxonomy" id="3059160"/>
    <lineage>
        <taxon>Eukaryota</taxon>
        <taxon>Fungi</taxon>
        <taxon>Dikarya</taxon>
        <taxon>Basidiomycota</taxon>
        <taxon>Agaricomycotina</taxon>
        <taxon>Agaricomycetes</taxon>
        <taxon>Polyporales</taxon>
        <taxon>Cerrenaceae</taxon>
        <taxon>Somion</taxon>
    </lineage>
</organism>
<dbReference type="Pfam" id="PF07714">
    <property type="entry name" value="PK_Tyr_Ser-Thr"/>
    <property type="match status" value="1"/>
</dbReference>
<dbReference type="Gene3D" id="1.10.510.10">
    <property type="entry name" value="Transferase(Phosphotransferase) domain 1"/>
    <property type="match status" value="1"/>
</dbReference>
<dbReference type="PROSITE" id="PS00109">
    <property type="entry name" value="PROTEIN_KINASE_TYR"/>
    <property type="match status" value="1"/>
</dbReference>
<protein>
    <recommendedName>
        <fullName evidence="1">Protein kinase domain-containing protein</fullName>
    </recommendedName>
</protein>
<dbReference type="InterPro" id="IPR008266">
    <property type="entry name" value="Tyr_kinase_AS"/>
</dbReference>
<name>A0ABP1DWA3_9APHY</name>
<dbReference type="InterPro" id="IPR011009">
    <property type="entry name" value="Kinase-like_dom_sf"/>
</dbReference>
<dbReference type="SUPFAM" id="SSF56112">
    <property type="entry name" value="Protein kinase-like (PK-like)"/>
    <property type="match status" value="1"/>
</dbReference>
<evidence type="ECO:0000313" key="3">
    <source>
        <dbReference type="Proteomes" id="UP001497453"/>
    </source>
</evidence>
<accession>A0ABP1DWA3</accession>
<sequence length="651" mass="74182">MSSSISPLSSPGFKDIDTVLALIEKVERALPESESSLKHLFALCRSSFFLSRDKLLNHSYISTVPPLRRGEIGRALTISVHITQASLFAIENTIKAIHSWSYTTRSMVEQMGEQLKDQLQLVRLDSLKPYRVDRTPHNCYEYTGDGPPFIIGIVGEARSLVLRYSTKDALYRTLCDLYKNTPGESFIHRGDYHVAVNHDSTFLSRPWDLRWMGNTFLRLRAIIRSHSLDCLTRCPRCKTPNPNEPIDSYFQEFECNECRAMYCVHVDPDGPEVSLDVWYLYQGLRLPCDDSQIDLGPVEDELEHIHRFMVLFQPKEESAQVAINRLHKEIRHTDNLTAKLNYLSILRKLCTIYNTIPTELYVRDISCATTLGPLCAGSFADIYKGNTQHGQEVALKILRSFRNLSAEKVAQQKKRFYREALIWAHASQHPYVLPFLGVDETTFKYGLCMVLPWMKNGTVTGYLARLQETQDICHARGQVDRWIVQIASGLSYLHKMEIIHGDLRAVNILLSDNLDIKIADFGLSCISNLDYFSLNSTTDRNAYWLSPELLNPYSDAPVNPTKESDVYAFGCVCIELYTGRRPYSGLNVFALCTQVCNGHKPSQPKFYEGRSMDEALWSLVLWCLSTSPSMRPRAEEVARHAEAFVSQVLDT</sequence>
<gene>
    <name evidence="2" type="ORF">GFSPODELE1_LOCUS8651</name>
</gene>
<dbReference type="PANTHER" id="PTHR44329">
    <property type="entry name" value="SERINE/THREONINE-PROTEIN KINASE TNNI3K-RELATED"/>
    <property type="match status" value="1"/>
</dbReference>